<keyword evidence="1" id="KW-0732">Signal</keyword>
<dbReference type="InterPro" id="IPR051266">
    <property type="entry name" value="CLCR"/>
</dbReference>
<dbReference type="InterPro" id="IPR036465">
    <property type="entry name" value="vWFA_dom_sf"/>
</dbReference>
<dbReference type="PROSITE" id="PS50234">
    <property type="entry name" value="VWFA"/>
    <property type="match status" value="1"/>
</dbReference>
<feature type="domain" description="VWFA" evidence="2">
    <location>
        <begin position="254"/>
        <end position="428"/>
    </location>
</feature>
<dbReference type="SUPFAM" id="SSF49464">
    <property type="entry name" value="Carboxypeptidase regulatory domain-like"/>
    <property type="match status" value="1"/>
</dbReference>
<gene>
    <name evidence="3" type="ORF">WJU16_10670</name>
</gene>
<dbReference type="SMART" id="SM00327">
    <property type="entry name" value="VWA"/>
    <property type="match status" value="1"/>
</dbReference>
<feature type="chain" id="PRO_5046174637" evidence="1">
    <location>
        <begin position="20"/>
        <end position="619"/>
    </location>
</feature>
<dbReference type="PANTHER" id="PTHR10579">
    <property type="entry name" value="CALCIUM-ACTIVATED CHLORIDE CHANNEL REGULATOR"/>
    <property type="match status" value="1"/>
</dbReference>
<proteinExistence type="predicted"/>
<name>A0ABZ2YVK5_9BACT</name>
<dbReference type="InterPro" id="IPR021908">
    <property type="entry name" value="YfbK_C"/>
</dbReference>
<keyword evidence="4" id="KW-1185">Reference proteome</keyword>
<evidence type="ECO:0000313" key="3">
    <source>
        <dbReference type="EMBL" id="WZN43493.1"/>
    </source>
</evidence>
<dbReference type="Pfam" id="PF00092">
    <property type="entry name" value="VWA"/>
    <property type="match status" value="1"/>
</dbReference>
<sequence>MKRILLLCACILACGQLIAQTVRITGKVLDINTKDPIQGATVRIDGTHFGSLTDSTGKFICKVAKGNFTLEVSWIGYNKLVKSFSMNDTAVLIELTPSVQALQEVAVVAYAPQKRENLTASNVMIRGVATAPVAEMRSDYIGTPVSRDEFAAIKENRYRFVQQQPLSTFSSDVDKASFSLVRNMLNMGNIPGKDAVRVEELINYFEYDYPQPAGDAPVAIQADMAQCPWNPAHQLVRIGIQGKTIPIDNLPASNLVFLIDVSGSMSGANRLPLVKQAFRLLVKQLRPQDRVSIVVYAGAAGLSLPSTPGNNKDAILGAIDRLEAGGSTAGGAGIQLAYATAKEHFIKGGNNRVILATDGDFNVGISDVGELERLIEKEREGNVYLSVLGFGMGNYKDNRLETLADKGNGHYAYIDNFDEARRTFTTEFGGTLFTIAKDVKLQVEFNPAKVQAYRLVGYENRLLENEDFNDDKKDAGEMGSGHSVTALYELVPPGVKLEGPNVDPLKYQATEAPVIRSDEVLTVKVRYKHPEGGASKLLAHSLKGGPRTVGESPESFRLAVAAAQFGMLLRKSEYAGKSSYAGALALLGGLKGADAEGYRGQLVKMIKQAMALEDIARKD</sequence>
<organism evidence="3 4">
    <name type="scientific">Chitinophaga pollutisoli</name>
    <dbReference type="NCBI Taxonomy" id="3133966"/>
    <lineage>
        <taxon>Bacteria</taxon>
        <taxon>Pseudomonadati</taxon>
        <taxon>Bacteroidota</taxon>
        <taxon>Chitinophagia</taxon>
        <taxon>Chitinophagales</taxon>
        <taxon>Chitinophagaceae</taxon>
        <taxon>Chitinophaga</taxon>
    </lineage>
</organism>
<dbReference type="InterPro" id="IPR022156">
    <property type="entry name" value="Uncharacterised_YfbK_N"/>
</dbReference>
<feature type="signal peptide" evidence="1">
    <location>
        <begin position="1"/>
        <end position="19"/>
    </location>
</feature>
<dbReference type="Pfam" id="PF13715">
    <property type="entry name" value="CarbopepD_reg_2"/>
    <property type="match status" value="1"/>
</dbReference>
<dbReference type="Pfam" id="PF12450">
    <property type="entry name" value="vWF_A"/>
    <property type="match status" value="1"/>
</dbReference>
<dbReference type="RefSeq" id="WP_341838302.1">
    <property type="nucleotide sequence ID" value="NZ_CP149822.1"/>
</dbReference>
<dbReference type="Gene3D" id="2.60.40.1120">
    <property type="entry name" value="Carboxypeptidase-like, regulatory domain"/>
    <property type="match status" value="1"/>
</dbReference>
<dbReference type="PANTHER" id="PTHR10579:SF43">
    <property type="entry name" value="ZINC FINGER (C3HC4-TYPE RING FINGER) FAMILY PROTEIN"/>
    <property type="match status" value="1"/>
</dbReference>
<dbReference type="CDD" id="cd01465">
    <property type="entry name" value="vWA_subgroup"/>
    <property type="match status" value="1"/>
</dbReference>
<protein>
    <submittedName>
        <fullName evidence="3">von Willebrand factor type A domain-containing protein</fullName>
    </submittedName>
</protein>
<evidence type="ECO:0000259" key="2">
    <source>
        <dbReference type="PROSITE" id="PS50234"/>
    </source>
</evidence>
<dbReference type="Pfam" id="PF12034">
    <property type="entry name" value="YfbK_C"/>
    <property type="match status" value="1"/>
</dbReference>
<dbReference type="Gene3D" id="3.40.50.410">
    <property type="entry name" value="von Willebrand factor, type A domain"/>
    <property type="match status" value="1"/>
</dbReference>
<dbReference type="Proteomes" id="UP001485459">
    <property type="component" value="Chromosome"/>
</dbReference>
<dbReference type="InterPro" id="IPR002035">
    <property type="entry name" value="VWF_A"/>
</dbReference>
<evidence type="ECO:0000256" key="1">
    <source>
        <dbReference type="SAM" id="SignalP"/>
    </source>
</evidence>
<dbReference type="EMBL" id="CP149822">
    <property type="protein sequence ID" value="WZN43493.1"/>
    <property type="molecule type" value="Genomic_DNA"/>
</dbReference>
<evidence type="ECO:0000313" key="4">
    <source>
        <dbReference type="Proteomes" id="UP001485459"/>
    </source>
</evidence>
<reference evidence="4" key="1">
    <citation type="submission" date="2024-03" db="EMBL/GenBank/DDBJ databases">
        <title>Chitinophaga horti sp. nov., isolated from garden soil.</title>
        <authorList>
            <person name="Lee D.S."/>
            <person name="Han D.M."/>
            <person name="Baek J.H."/>
            <person name="Choi D.G."/>
            <person name="Jeon J.H."/>
            <person name="Jeon C.O."/>
        </authorList>
    </citation>
    <scope>NUCLEOTIDE SEQUENCE [LARGE SCALE GENOMIC DNA]</scope>
    <source>
        <strain evidence="4">GPA1</strain>
    </source>
</reference>
<accession>A0ABZ2YVK5</accession>
<dbReference type="SUPFAM" id="SSF53300">
    <property type="entry name" value="vWA-like"/>
    <property type="match status" value="1"/>
</dbReference>
<dbReference type="InterPro" id="IPR008969">
    <property type="entry name" value="CarboxyPept-like_regulatory"/>
</dbReference>